<dbReference type="InterPro" id="IPR002797">
    <property type="entry name" value="Polysacc_synth"/>
</dbReference>
<feature type="transmembrane region" description="Helical" evidence="6">
    <location>
        <begin position="153"/>
        <end position="175"/>
    </location>
</feature>
<accession>A0ABU9IYH5</accession>
<proteinExistence type="predicted"/>
<organism evidence="7 8">
    <name type="scientific">Pseudoxanthomonas putridarboris</name>
    <dbReference type="NCBI Taxonomy" id="752605"/>
    <lineage>
        <taxon>Bacteria</taxon>
        <taxon>Pseudomonadati</taxon>
        <taxon>Pseudomonadota</taxon>
        <taxon>Gammaproteobacteria</taxon>
        <taxon>Lysobacterales</taxon>
        <taxon>Lysobacteraceae</taxon>
        <taxon>Pseudoxanthomonas</taxon>
    </lineage>
</organism>
<evidence type="ECO:0000256" key="6">
    <source>
        <dbReference type="SAM" id="Phobius"/>
    </source>
</evidence>
<feature type="transmembrane region" description="Helical" evidence="6">
    <location>
        <begin position="12"/>
        <end position="34"/>
    </location>
</feature>
<keyword evidence="3 6" id="KW-0812">Transmembrane</keyword>
<dbReference type="EMBL" id="JBBWWT010000002">
    <property type="protein sequence ID" value="MEL1263994.1"/>
    <property type="molecule type" value="Genomic_DNA"/>
</dbReference>
<sequence length="512" mass="54365">MTVSSSMLSRTMFSTIAIYTEFVIGMLVSILIARHLQPAGFGTYSVAVWMVALGVVLANSGTGTAAIKFVAELRGSGDTALIAPTLAYIRRAQHVFLAVVLAIGGAAMLLAGDHVVPELHHGLLTAFLAVSVVVRSQYMLNIGAAKGFENFRVLAVVAGVSAPLTLLMVAVAAWLDAPIEAFLGIFVLSGVVLYLMSRRHVARLIPPSPEGIVLPPELLARVRRHMRLTAVTVSLGFLIGSEIEVLFLKMYASESMAGQFKVAYQLASGATQLVPGVFGAILLPMMANALKQSTEVAAQRFVTSTRYLALLAAPLIAFGMLFSGAIVTVLYGKAYAPAGPVFAACLMGLAITTATQGGSSLLVSADRQTSILKLQIVLVILKLALGIALIKLYGLAGAVYAFWVVSLVYVMVVIRLAIHTCGTSPQWGKLFRIALAAVIAAAVAYPVLHHLPAVAAILTGGLVVSLVYVLLTFAFNCWSQTDIEQMQALHGRLGRRRIPAVDFLLDRARQRA</sequence>
<feature type="transmembrane region" description="Helical" evidence="6">
    <location>
        <begin position="263"/>
        <end position="286"/>
    </location>
</feature>
<keyword evidence="8" id="KW-1185">Reference proteome</keyword>
<dbReference type="Pfam" id="PF01943">
    <property type="entry name" value="Polysacc_synt"/>
    <property type="match status" value="1"/>
</dbReference>
<evidence type="ECO:0000313" key="7">
    <source>
        <dbReference type="EMBL" id="MEL1263994.1"/>
    </source>
</evidence>
<keyword evidence="5 6" id="KW-0472">Membrane</keyword>
<dbReference type="PANTHER" id="PTHR30250:SF11">
    <property type="entry name" value="O-ANTIGEN TRANSPORTER-RELATED"/>
    <property type="match status" value="1"/>
</dbReference>
<feature type="transmembrane region" description="Helical" evidence="6">
    <location>
        <begin position="307"/>
        <end position="332"/>
    </location>
</feature>
<keyword evidence="4 6" id="KW-1133">Transmembrane helix</keyword>
<evidence type="ECO:0000256" key="5">
    <source>
        <dbReference type="ARBA" id="ARBA00023136"/>
    </source>
</evidence>
<feature type="transmembrane region" description="Helical" evidence="6">
    <location>
        <begin position="228"/>
        <end position="251"/>
    </location>
</feature>
<evidence type="ECO:0000256" key="3">
    <source>
        <dbReference type="ARBA" id="ARBA00022692"/>
    </source>
</evidence>
<dbReference type="PANTHER" id="PTHR30250">
    <property type="entry name" value="PST FAMILY PREDICTED COLANIC ACID TRANSPORTER"/>
    <property type="match status" value="1"/>
</dbReference>
<keyword evidence="2" id="KW-1003">Cell membrane</keyword>
<feature type="transmembrane region" description="Helical" evidence="6">
    <location>
        <begin position="338"/>
        <end position="362"/>
    </location>
</feature>
<reference evidence="7 8" key="1">
    <citation type="submission" date="2024-04" db="EMBL/GenBank/DDBJ databases">
        <title>Draft genome sequence of Pseudoxanthomonas putridarboris WD12.</title>
        <authorList>
            <person name="Oh J."/>
        </authorList>
    </citation>
    <scope>NUCLEOTIDE SEQUENCE [LARGE SCALE GENOMIC DNA]</scope>
    <source>
        <strain evidence="7 8">WD12</strain>
    </source>
</reference>
<evidence type="ECO:0000313" key="8">
    <source>
        <dbReference type="Proteomes" id="UP001459204"/>
    </source>
</evidence>
<feature type="transmembrane region" description="Helical" evidence="6">
    <location>
        <begin position="92"/>
        <end position="111"/>
    </location>
</feature>
<evidence type="ECO:0000256" key="4">
    <source>
        <dbReference type="ARBA" id="ARBA00022989"/>
    </source>
</evidence>
<dbReference type="InterPro" id="IPR050833">
    <property type="entry name" value="Poly_Biosynth_Transport"/>
</dbReference>
<feature type="transmembrane region" description="Helical" evidence="6">
    <location>
        <begin position="46"/>
        <end position="71"/>
    </location>
</feature>
<dbReference type="Proteomes" id="UP001459204">
    <property type="component" value="Unassembled WGS sequence"/>
</dbReference>
<comment type="subcellular location">
    <subcellularLocation>
        <location evidence="1">Cell membrane</location>
        <topology evidence="1">Multi-pass membrane protein</topology>
    </subcellularLocation>
</comment>
<feature type="transmembrane region" description="Helical" evidence="6">
    <location>
        <begin position="454"/>
        <end position="478"/>
    </location>
</feature>
<feature type="transmembrane region" description="Helical" evidence="6">
    <location>
        <begin position="400"/>
        <end position="418"/>
    </location>
</feature>
<comment type="caution">
    <text evidence="7">The sequence shown here is derived from an EMBL/GenBank/DDBJ whole genome shotgun (WGS) entry which is preliminary data.</text>
</comment>
<feature type="transmembrane region" description="Helical" evidence="6">
    <location>
        <begin position="374"/>
        <end position="394"/>
    </location>
</feature>
<evidence type="ECO:0000256" key="1">
    <source>
        <dbReference type="ARBA" id="ARBA00004651"/>
    </source>
</evidence>
<feature type="transmembrane region" description="Helical" evidence="6">
    <location>
        <begin position="181"/>
        <end position="197"/>
    </location>
</feature>
<feature type="transmembrane region" description="Helical" evidence="6">
    <location>
        <begin position="123"/>
        <end position="141"/>
    </location>
</feature>
<name>A0ABU9IYH5_9GAMM</name>
<dbReference type="RefSeq" id="WP_341725173.1">
    <property type="nucleotide sequence ID" value="NZ_JBBWWT010000002.1"/>
</dbReference>
<gene>
    <name evidence="7" type="ORF">AAD027_06355</name>
</gene>
<feature type="transmembrane region" description="Helical" evidence="6">
    <location>
        <begin position="430"/>
        <end position="448"/>
    </location>
</feature>
<protein>
    <submittedName>
        <fullName evidence="7">Oligosaccharide flippase family protein</fullName>
    </submittedName>
</protein>
<evidence type="ECO:0000256" key="2">
    <source>
        <dbReference type="ARBA" id="ARBA00022475"/>
    </source>
</evidence>